<sequence length="90" mass="9867">MLTNLSTVVLVVVILVSISATYNAYLLRGGKLAWSEILIVLGMVSFVFSVVLSKVFPQQQLMGVTLADLANVLGFVFLLFASLKMRFALR</sequence>
<feature type="transmembrane region" description="Helical" evidence="1">
    <location>
        <begin position="37"/>
        <end position="56"/>
    </location>
</feature>
<evidence type="ECO:0000313" key="2">
    <source>
        <dbReference type="EMBL" id="OGD98642.1"/>
    </source>
</evidence>
<gene>
    <name evidence="2" type="ORF">A3B54_02665</name>
</gene>
<feature type="transmembrane region" description="Helical" evidence="1">
    <location>
        <begin position="62"/>
        <end position="83"/>
    </location>
</feature>
<feature type="transmembrane region" description="Helical" evidence="1">
    <location>
        <begin position="6"/>
        <end position="25"/>
    </location>
</feature>
<evidence type="ECO:0000313" key="3">
    <source>
        <dbReference type="Proteomes" id="UP000177039"/>
    </source>
</evidence>
<keyword evidence="1" id="KW-0472">Membrane</keyword>
<proteinExistence type="predicted"/>
<name>A0A1F5H390_9BACT</name>
<dbReference type="Proteomes" id="UP000177039">
    <property type="component" value="Unassembled WGS sequence"/>
</dbReference>
<dbReference type="AlphaFoldDB" id="A0A1F5H390"/>
<evidence type="ECO:0000256" key="1">
    <source>
        <dbReference type="SAM" id="Phobius"/>
    </source>
</evidence>
<comment type="caution">
    <text evidence="2">The sequence shown here is derived from an EMBL/GenBank/DDBJ whole genome shotgun (WGS) entry which is preliminary data.</text>
</comment>
<dbReference type="EMBL" id="MFBT01000033">
    <property type="protein sequence ID" value="OGD98642.1"/>
    <property type="molecule type" value="Genomic_DNA"/>
</dbReference>
<accession>A0A1F5H390</accession>
<protein>
    <submittedName>
        <fullName evidence="2">Uncharacterized protein</fullName>
    </submittedName>
</protein>
<keyword evidence="1" id="KW-1133">Transmembrane helix</keyword>
<reference evidence="2 3" key="1">
    <citation type="journal article" date="2016" name="Nat. Commun.">
        <title>Thousands of microbial genomes shed light on interconnected biogeochemical processes in an aquifer system.</title>
        <authorList>
            <person name="Anantharaman K."/>
            <person name="Brown C.T."/>
            <person name="Hug L.A."/>
            <person name="Sharon I."/>
            <person name="Castelle C.J."/>
            <person name="Probst A.J."/>
            <person name="Thomas B.C."/>
            <person name="Singh A."/>
            <person name="Wilkins M.J."/>
            <person name="Karaoz U."/>
            <person name="Brodie E.L."/>
            <person name="Williams K.H."/>
            <person name="Hubbard S.S."/>
            <person name="Banfield J.F."/>
        </authorList>
    </citation>
    <scope>NUCLEOTIDE SEQUENCE [LARGE SCALE GENOMIC DNA]</scope>
</reference>
<keyword evidence="1" id="KW-0812">Transmembrane</keyword>
<organism evidence="2 3">
    <name type="scientific">Candidatus Curtissbacteria bacterium RIFCSPLOWO2_01_FULL_42_50</name>
    <dbReference type="NCBI Taxonomy" id="1797730"/>
    <lineage>
        <taxon>Bacteria</taxon>
        <taxon>Candidatus Curtissiibacteriota</taxon>
    </lineage>
</organism>